<dbReference type="EMBL" id="BAABWU010000014">
    <property type="protein sequence ID" value="GAA6197696.1"/>
    <property type="molecule type" value="Genomic_DNA"/>
</dbReference>
<dbReference type="PROSITE" id="PS51014">
    <property type="entry name" value="COBK_CBIJ"/>
    <property type="match status" value="1"/>
</dbReference>
<keyword evidence="2" id="KW-0169">Cobalamin biosynthesis</keyword>
<gene>
    <name evidence="4" type="ORF">NBRC116598_31410</name>
</gene>
<dbReference type="RefSeq" id="WP_353401419.1">
    <property type="nucleotide sequence ID" value="NZ_BAABWU010000014.1"/>
</dbReference>
<keyword evidence="3" id="KW-0560">Oxidoreductase</keyword>
<dbReference type="Proteomes" id="UP001441944">
    <property type="component" value="Unassembled WGS sequence"/>
</dbReference>
<evidence type="ECO:0000256" key="2">
    <source>
        <dbReference type="ARBA" id="ARBA00022573"/>
    </source>
</evidence>
<dbReference type="InterPro" id="IPR003723">
    <property type="entry name" value="Precorrin-6x_reduct"/>
</dbReference>
<keyword evidence="5" id="KW-1185">Reference proteome</keyword>
<evidence type="ECO:0000256" key="1">
    <source>
        <dbReference type="ARBA" id="ARBA00004953"/>
    </source>
</evidence>
<sequence>MTRTLVLGGTTEASKLAKALAEAGMDAVFSYAGRTANPVAQPLPLRVGGFGGVGGLLRYLREEEISHVVDATHPFAAQMSRNVVQACAEGNLPLCAYERPPWRPVAGDNWIHVGDMDAAVQALPETSARVFLAIGKQNLAGFAAKPQHHYLLRLVDPPEAELPLPNCSVEIARGPFDEAGDLALMQNHGITHVVSKNAGGRGASAKLAAARALALPIIMIDRPQVPPRMTYGDVAEVMAWLFHTPAQPASGA</sequence>
<evidence type="ECO:0000256" key="3">
    <source>
        <dbReference type="ARBA" id="ARBA00023002"/>
    </source>
</evidence>
<dbReference type="NCBIfam" id="TIGR00715">
    <property type="entry name" value="precor6x_red"/>
    <property type="match status" value="1"/>
</dbReference>
<protein>
    <submittedName>
        <fullName evidence="4">Cobalt-precorrin-6A reductase</fullName>
    </submittedName>
</protein>
<comment type="pathway">
    <text evidence="1">Cofactor biosynthesis; adenosylcobalamin biosynthesis.</text>
</comment>
<accession>A0ABQ0APA9</accession>
<comment type="caution">
    <text evidence="4">The sequence shown here is derived from an EMBL/GenBank/DDBJ whole genome shotgun (WGS) entry which is preliminary data.</text>
</comment>
<organism evidence="4 5">
    <name type="scientific">Pseudophaeobacter arcticus</name>
    <dbReference type="NCBI Taxonomy" id="385492"/>
    <lineage>
        <taxon>Bacteria</taxon>
        <taxon>Pseudomonadati</taxon>
        <taxon>Pseudomonadota</taxon>
        <taxon>Alphaproteobacteria</taxon>
        <taxon>Rhodobacterales</taxon>
        <taxon>Paracoccaceae</taxon>
        <taxon>Pseudophaeobacter</taxon>
    </lineage>
</organism>
<name>A0ABQ0APA9_9RHOB</name>
<dbReference type="PANTHER" id="PTHR36925:SF1">
    <property type="entry name" value="COBALT-PRECORRIN-6A REDUCTASE"/>
    <property type="match status" value="1"/>
</dbReference>
<evidence type="ECO:0000313" key="5">
    <source>
        <dbReference type="Proteomes" id="UP001441944"/>
    </source>
</evidence>
<reference evidence="4 5" key="1">
    <citation type="submission" date="2024-04" db="EMBL/GenBank/DDBJ databases">
        <title>Draft genome sequence of Pseudophaeobacter arcticus NBRC 116598.</title>
        <authorList>
            <person name="Miyakawa T."/>
            <person name="Kusuya Y."/>
            <person name="Miura T."/>
        </authorList>
    </citation>
    <scope>NUCLEOTIDE SEQUENCE [LARGE SCALE GENOMIC DNA]</scope>
    <source>
        <strain evidence="4 5">SU-CL00105</strain>
    </source>
</reference>
<dbReference type="NCBIfam" id="NF005968">
    <property type="entry name" value="PRK08057.1-2"/>
    <property type="match status" value="1"/>
</dbReference>
<evidence type="ECO:0000313" key="4">
    <source>
        <dbReference type="EMBL" id="GAA6197696.1"/>
    </source>
</evidence>
<dbReference type="Pfam" id="PF02571">
    <property type="entry name" value="CbiJ"/>
    <property type="match status" value="1"/>
</dbReference>
<proteinExistence type="predicted"/>
<dbReference type="PANTHER" id="PTHR36925">
    <property type="entry name" value="COBALT-PRECORRIN-6A REDUCTASE"/>
    <property type="match status" value="1"/>
</dbReference>